<dbReference type="Gene3D" id="2.30.30.40">
    <property type="entry name" value="SH3 Domains"/>
    <property type="match status" value="1"/>
</dbReference>
<organism evidence="4 5">
    <name type="scientific">Microcebus murinus</name>
    <name type="common">Gray mouse lemur</name>
    <name type="synonym">Lemur murinus</name>
    <dbReference type="NCBI Taxonomy" id="30608"/>
    <lineage>
        <taxon>Eukaryota</taxon>
        <taxon>Metazoa</taxon>
        <taxon>Chordata</taxon>
        <taxon>Craniata</taxon>
        <taxon>Vertebrata</taxon>
        <taxon>Euteleostomi</taxon>
        <taxon>Mammalia</taxon>
        <taxon>Eutheria</taxon>
        <taxon>Euarchontoglires</taxon>
        <taxon>Primates</taxon>
        <taxon>Strepsirrhini</taxon>
        <taxon>Lemuriformes</taxon>
        <taxon>Cheirogaleidae</taxon>
        <taxon>Microcebus</taxon>
    </lineage>
</organism>
<dbReference type="Proteomes" id="UP000694394">
    <property type="component" value="Chromosome 20"/>
</dbReference>
<dbReference type="GO" id="GO:0005085">
    <property type="term" value="F:guanyl-nucleotide exchange factor activity"/>
    <property type="evidence" value="ECO:0007669"/>
    <property type="project" value="InterPro"/>
</dbReference>
<keyword evidence="1 2" id="KW-0728">SH3 domain</keyword>
<evidence type="ECO:0000256" key="2">
    <source>
        <dbReference type="PROSITE-ProRule" id="PRU00192"/>
    </source>
</evidence>
<evidence type="ECO:0000313" key="5">
    <source>
        <dbReference type="Proteomes" id="UP000694394"/>
    </source>
</evidence>
<dbReference type="PANTHER" id="PTHR45653">
    <property type="entry name" value="DEDICATOR OF CYTOKINESIS"/>
    <property type="match status" value="1"/>
</dbReference>
<dbReference type="InterPro" id="IPR026791">
    <property type="entry name" value="DOCK"/>
</dbReference>
<dbReference type="InterPro" id="IPR036028">
    <property type="entry name" value="SH3-like_dom_sf"/>
</dbReference>
<dbReference type="PANTHER" id="PTHR45653:SF3">
    <property type="entry name" value="DEDICATOR OF CYTOKINESIS PROTEIN 5"/>
    <property type="match status" value="1"/>
</dbReference>
<protein>
    <submittedName>
        <fullName evidence="4">Dedicator of cytokinesis 5</fullName>
    </submittedName>
</protein>
<dbReference type="GO" id="GO:0031267">
    <property type="term" value="F:small GTPase binding"/>
    <property type="evidence" value="ECO:0007669"/>
    <property type="project" value="TreeGrafter"/>
</dbReference>
<evidence type="ECO:0000256" key="1">
    <source>
        <dbReference type="ARBA" id="ARBA00022443"/>
    </source>
</evidence>
<dbReference type="GO" id="GO:0005886">
    <property type="term" value="C:plasma membrane"/>
    <property type="evidence" value="ECO:0007669"/>
    <property type="project" value="TreeGrafter"/>
</dbReference>
<dbReference type="Pfam" id="PF00018">
    <property type="entry name" value="SH3_1"/>
    <property type="match status" value="1"/>
</dbReference>
<evidence type="ECO:0000313" key="4">
    <source>
        <dbReference type="Ensembl" id="ENSMICP00000050231.1"/>
    </source>
</evidence>
<feature type="domain" description="SH3" evidence="3">
    <location>
        <begin position="8"/>
        <end position="71"/>
    </location>
</feature>
<dbReference type="EMBL" id="ABDC03023703">
    <property type="status" value="NOT_ANNOTATED_CDS"/>
    <property type="molecule type" value="Genomic_DNA"/>
</dbReference>
<dbReference type="PROSITE" id="PS50002">
    <property type="entry name" value="SH3"/>
    <property type="match status" value="1"/>
</dbReference>
<reference evidence="4" key="1">
    <citation type="submission" date="2016-12" db="EMBL/GenBank/DDBJ databases">
        <title>Mouse lemur reference genome and diversity panel.</title>
        <authorList>
            <person name="Harris R."/>
            <person name="Larsen P."/>
            <person name="Liu Y."/>
            <person name="Hughes D.S."/>
            <person name="Murali S."/>
            <person name="Raveendran M."/>
            <person name="Korchina V."/>
            <person name="Wang M."/>
            <person name="Jhangiani S."/>
            <person name="Bandaranaike D."/>
            <person name="Bellair M."/>
            <person name="Blankenburg K."/>
            <person name="Chao H."/>
            <person name="Dahdouli M."/>
            <person name="Dinh H."/>
            <person name="Doddapaneni H."/>
            <person name="English A."/>
            <person name="Firestine M."/>
            <person name="Gnanaolivu R."/>
            <person name="Gross S."/>
            <person name="Hernandez B."/>
            <person name="Javaid M."/>
            <person name="Jayaseelan J."/>
            <person name="Jones J."/>
            <person name="Khan Z."/>
            <person name="Kovar C."/>
            <person name="Kurapati P."/>
            <person name="Le B."/>
            <person name="Lee S."/>
            <person name="Li M."/>
            <person name="Mathew T."/>
            <person name="Narasimhan A."/>
            <person name="Ngo D."/>
            <person name="Nguyen L."/>
            <person name="Okwuonu G."/>
            <person name="Ongeri F."/>
            <person name="Osuji N."/>
            <person name="Pu L.-L."/>
            <person name="Puazo M."/>
            <person name="Quiroz J."/>
            <person name="Raj R."/>
            <person name="Rajbhandari K."/>
            <person name="Reid J.G."/>
            <person name="Santibanez J."/>
            <person name="Sexton D."/>
            <person name="Skinner E."/>
            <person name="Vee V."/>
            <person name="Weissenberger G."/>
            <person name="Wu Y."/>
            <person name="Xin Y."/>
            <person name="Han Y."/>
            <person name="Campbell C."/>
            <person name="Brown A."/>
            <person name="Sullivan B."/>
            <person name="Shelton J."/>
            <person name="Brown S."/>
            <person name="Dudchenko O."/>
            <person name="Machol I."/>
            <person name="Durand N."/>
            <person name="Shamim M."/>
            <person name="Lieberman A."/>
            <person name="Muzny D.M."/>
            <person name="Richards S."/>
            <person name="Yoder A."/>
            <person name="Worley K.C."/>
            <person name="Rogers J."/>
            <person name="Gibbs R.A."/>
        </authorList>
    </citation>
    <scope>NUCLEOTIDE SEQUENCE [LARGE SCALE GENOMIC DNA]</scope>
</reference>
<proteinExistence type="predicted"/>
<reference evidence="4" key="3">
    <citation type="submission" date="2025-09" db="UniProtKB">
        <authorList>
            <consortium name="Ensembl"/>
        </authorList>
    </citation>
    <scope>IDENTIFICATION</scope>
</reference>
<dbReference type="InterPro" id="IPR001452">
    <property type="entry name" value="SH3_domain"/>
</dbReference>
<evidence type="ECO:0000259" key="3">
    <source>
        <dbReference type="PROSITE" id="PS50002"/>
    </source>
</evidence>
<accession>A0A8C5YGT4</accession>
<dbReference type="GO" id="GO:0007264">
    <property type="term" value="P:small GTPase-mediated signal transduction"/>
    <property type="evidence" value="ECO:0007669"/>
    <property type="project" value="InterPro"/>
</dbReference>
<sequence length="79" mass="9314">MARWIPTKRQKYGVAIYNYNASQDVELSLQIGDTVHILEMYEGWYRGYTLQNKSKKDLLWIPKSTDTQVPDLQWCSICI</sequence>
<dbReference type="SMART" id="SM00326">
    <property type="entry name" value="SH3"/>
    <property type="match status" value="1"/>
</dbReference>
<dbReference type="EMBL" id="ABDC03023704">
    <property type="status" value="NOT_ANNOTATED_CDS"/>
    <property type="molecule type" value="Genomic_DNA"/>
</dbReference>
<gene>
    <name evidence="4" type="primary">DOCK5</name>
</gene>
<dbReference type="GO" id="GO:0005737">
    <property type="term" value="C:cytoplasm"/>
    <property type="evidence" value="ECO:0007669"/>
    <property type="project" value="TreeGrafter"/>
</dbReference>
<dbReference type="Ensembl" id="ENSMICT00000062811.1">
    <property type="protein sequence ID" value="ENSMICP00000050231.1"/>
    <property type="gene ID" value="ENSMICG00000016726.3"/>
</dbReference>
<name>A0A8C5YGT4_MICMU</name>
<dbReference type="GO" id="GO:0016477">
    <property type="term" value="P:cell migration"/>
    <property type="evidence" value="ECO:0007669"/>
    <property type="project" value="TreeGrafter"/>
</dbReference>
<dbReference type="SUPFAM" id="SSF50044">
    <property type="entry name" value="SH3-domain"/>
    <property type="match status" value="1"/>
</dbReference>
<dbReference type="GeneTree" id="ENSGT00940000157734"/>
<dbReference type="AlphaFoldDB" id="A0A8C5YGT4"/>
<reference evidence="4" key="2">
    <citation type="submission" date="2025-08" db="UniProtKB">
        <authorList>
            <consortium name="Ensembl"/>
        </authorList>
    </citation>
    <scope>IDENTIFICATION</scope>
</reference>
<keyword evidence="5" id="KW-1185">Reference proteome</keyword>
<dbReference type="GO" id="GO:0007520">
    <property type="term" value="P:myoblast fusion"/>
    <property type="evidence" value="ECO:0007669"/>
    <property type="project" value="TreeGrafter"/>
</dbReference>